<accession>A0A3S1D1G6</accession>
<dbReference type="PANTHER" id="PTHR30590">
    <property type="entry name" value="INNER MEMBRANE PROTEIN"/>
    <property type="match status" value="1"/>
</dbReference>
<protein>
    <submittedName>
        <fullName evidence="2">DUF418 domain-containing protein</fullName>
    </submittedName>
</protein>
<gene>
    <name evidence="2" type="ORF">ECE50_002840</name>
</gene>
<reference evidence="2" key="1">
    <citation type="submission" date="2020-05" db="EMBL/GenBank/DDBJ databases">
        <title>Chitinophaga laudate sp. nov., isolated from a tropical peat swamp.</title>
        <authorList>
            <person name="Goh C.B.S."/>
            <person name="Lee M.S."/>
            <person name="Parimannan S."/>
            <person name="Pasbakhsh P."/>
            <person name="Yule C.M."/>
            <person name="Rajandas H."/>
            <person name="Loke S."/>
            <person name="Croft L."/>
            <person name="Tan J.B.L."/>
        </authorList>
    </citation>
    <scope>NUCLEOTIDE SEQUENCE</scope>
    <source>
        <strain evidence="2">Mgbs1</strain>
    </source>
</reference>
<organism evidence="2 3">
    <name type="scientific">Chitinophaga solisilvae</name>
    <dbReference type="NCBI Taxonomy" id="1233460"/>
    <lineage>
        <taxon>Bacteria</taxon>
        <taxon>Pseudomonadati</taxon>
        <taxon>Bacteroidota</taxon>
        <taxon>Chitinophagia</taxon>
        <taxon>Chitinophagales</taxon>
        <taxon>Chitinophagaceae</taxon>
        <taxon>Chitinophaga</taxon>
    </lineage>
</organism>
<comment type="caution">
    <text evidence="2">The sequence shown here is derived from an EMBL/GenBank/DDBJ whole genome shotgun (WGS) entry which is preliminary data.</text>
</comment>
<evidence type="ECO:0000259" key="1">
    <source>
        <dbReference type="Pfam" id="PF04235"/>
    </source>
</evidence>
<evidence type="ECO:0000313" key="2">
    <source>
        <dbReference type="EMBL" id="NSL85751.1"/>
    </source>
</evidence>
<dbReference type="PANTHER" id="PTHR30590:SF2">
    <property type="entry name" value="INNER MEMBRANE PROTEIN"/>
    <property type="match status" value="1"/>
</dbReference>
<dbReference type="Pfam" id="PF04235">
    <property type="entry name" value="DUF418"/>
    <property type="match status" value="1"/>
</dbReference>
<dbReference type="EMBL" id="RIAR02000001">
    <property type="protein sequence ID" value="NSL85751.1"/>
    <property type="molecule type" value="Genomic_DNA"/>
</dbReference>
<proteinExistence type="predicted"/>
<name>A0A3S1D1G6_9BACT</name>
<feature type="domain" description="DUF418" evidence="1">
    <location>
        <begin position="223"/>
        <end position="383"/>
    </location>
</feature>
<dbReference type="InterPro" id="IPR007349">
    <property type="entry name" value="DUF418"/>
</dbReference>
<keyword evidence="3" id="KW-1185">Reference proteome</keyword>
<evidence type="ECO:0000313" key="3">
    <source>
        <dbReference type="Proteomes" id="UP000281028"/>
    </source>
</evidence>
<dbReference type="Proteomes" id="UP000281028">
    <property type="component" value="Unassembled WGS sequence"/>
</dbReference>
<dbReference type="AlphaFoldDB" id="A0A3S1D1G6"/>
<sequence>MQSDQRIRDLDAVRGVALCGILLVNAGLFAFPALYLNPMDYWTDPVNRSVIFLTNFIGEGKFIAMFSFLFGLGFTIFLQGAVKKGLHPVRLFLRRLAVLLGIGIMHAYFIWFGDVLCLYSVLGVALLFFRNCLPQTLLIWAFCLLTVPVVIFVGGGMLTGPGIFADPSAAVTTALGKGALHIYRTGSWLDIWRQNSIDVVSTRIGYLLVSPVIFAMFLLGAYAGKKNIFRDIAGNMPLIRQVQLWGAVTGWPLALLSACCMNAAPDSLLYNYTQVMGSYLGGPAIALFYMATVVRFLRHPAGRRILQPFEAAGRMAATNYLMQSVGCVLVYYSFGLGWYGRSPLTGWLVWICVFSLQLLLSSWWMRRFRSGPVEWLWRRLTYGRLAPEYAK</sequence>
<dbReference type="InterPro" id="IPR052529">
    <property type="entry name" value="Bact_Transport_Assoc"/>
</dbReference>
<dbReference type="OrthoDB" id="9807744at2"/>